<reference evidence="3" key="1">
    <citation type="journal article" date="2019" name="Int. J. Syst. Evol. Microbiol.">
        <title>The Global Catalogue of Microorganisms (GCM) 10K type strain sequencing project: providing services to taxonomists for standard genome sequencing and annotation.</title>
        <authorList>
            <consortium name="The Broad Institute Genomics Platform"/>
            <consortium name="The Broad Institute Genome Sequencing Center for Infectious Disease"/>
            <person name="Wu L."/>
            <person name="Ma J."/>
        </authorList>
    </citation>
    <scope>NUCLEOTIDE SEQUENCE [LARGE SCALE GENOMIC DNA]</scope>
    <source>
        <strain evidence="3">KCTC 42501</strain>
    </source>
</reference>
<dbReference type="Pfam" id="PF11749">
    <property type="entry name" value="DUF3305"/>
    <property type="match status" value="1"/>
</dbReference>
<accession>A0ABV7VZ12</accession>
<evidence type="ECO:0000313" key="2">
    <source>
        <dbReference type="EMBL" id="MFC3682794.1"/>
    </source>
</evidence>
<name>A0ABV7VZ12_9BURK</name>
<dbReference type="EMBL" id="JBHRXX010000002">
    <property type="protein sequence ID" value="MFC3682794.1"/>
    <property type="molecule type" value="Genomic_DNA"/>
</dbReference>
<dbReference type="Proteomes" id="UP001595729">
    <property type="component" value="Unassembled WGS sequence"/>
</dbReference>
<protein>
    <submittedName>
        <fullName evidence="2">DUF3305 domain-containing protein</fullName>
    </submittedName>
</protein>
<organism evidence="2 3">
    <name type="scientific">Hydrogenophaga luteola</name>
    <dbReference type="NCBI Taxonomy" id="1591122"/>
    <lineage>
        <taxon>Bacteria</taxon>
        <taxon>Pseudomonadati</taxon>
        <taxon>Pseudomonadota</taxon>
        <taxon>Betaproteobacteria</taxon>
        <taxon>Burkholderiales</taxon>
        <taxon>Comamonadaceae</taxon>
        <taxon>Hydrogenophaga</taxon>
    </lineage>
</organism>
<gene>
    <name evidence="2" type="ORF">ACFOPI_04270</name>
</gene>
<comment type="caution">
    <text evidence="2">The sequence shown here is derived from an EMBL/GenBank/DDBJ whole genome shotgun (WGS) entry which is preliminary data.</text>
</comment>
<dbReference type="InterPro" id="IPR021736">
    <property type="entry name" value="DUF3305"/>
</dbReference>
<proteinExistence type="predicted"/>
<evidence type="ECO:0000313" key="3">
    <source>
        <dbReference type="Proteomes" id="UP001595729"/>
    </source>
</evidence>
<evidence type="ECO:0000256" key="1">
    <source>
        <dbReference type="SAM" id="MobiDB-lite"/>
    </source>
</evidence>
<keyword evidence="3" id="KW-1185">Reference proteome</keyword>
<feature type="region of interest" description="Disordered" evidence="1">
    <location>
        <begin position="176"/>
        <end position="214"/>
    </location>
</feature>
<sequence length="214" mass="23714">MNAEAQVSPPQSSRPCLPVDVVMRREPVTGPMARWQPWRWVLADVMAAGAPGEVPVGAPEPVAGAPHEVQPLPGAVVVEGARYWLFTGLRATLYRDDAEGYFLNLNSPSPCFWVFWRADENQLLDGEPMAVPQIATLSYHDAGRWLDAQEKVDQVPAAPEVVEWLQAFVAAHHHIEPKRRKRPDSFKPLTDRFGQPARVSTDKMGPRHNGGGSR</sequence>
<dbReference type="RefSeq" id="WP_382171267.1">
    <property type="nucleotide sequence ID" value="NZ_JBHRXX010000002.1"/>
</dbReference>